<evidence type="ECO:0000313" key="1">
    <source>
        <dbReference type="EMBL" id="ESO00284.1"/>
    </source>
</evidence>
<dbReference type="EMBL" id="AMQM01005561">
    <property type="status" value="NOT_ANNOTATED_CDS"/>
    <property type="molecule type" value="Genomic_DNA"/>
</dbReference>
<protein>
    <submittedName>
        <fullName evidence="1 2">Uncharacterized protein</fullName>
    </submittedName>
</protein>
<dbReference type="GeneID" id="20205725"/>
<sequence length="305" mass="34784">MVPLSSIVKIFKKYFYGPTPKKRSLCNILLPLLPDGRPEVLQRIFHLHQKDLHSIPYSAAVTTKKVVQFWDKARIPVCKDCHIISKIKDLHSQCFDTTASNTRVKAGACVILEKKFENELDVDYMASVLISVKNDLIHFIQHQLTQFQPELIIVYIKSWFTSPCASSAPNNDLLLFRELESYKKTNEAVANVALKSFSGHLWYLNEVLIGLAFFDSEVSFETKSAIVAALDKATTDQPLRRITFQPTISQKRLSDFVSQRTRQRFTALDIPQNFLSSSPDMWNTDNDYIIGQRKVKSLKVVNDAA</sequence>
<dbReference type="EnsemblMetazoa" id="HelroT176149">
    <property type="protein sequence ID" value="HelroP176149"/>
    <property type="gene ID" value="HelroG176149"/>
</dbReference>
<reference evidence="2" key="3">
    <citation type="submission" date="2015-06" db="UniProtKB">
        <authorList>
            <consortium name="EnsemblMetazoa"/>
        </authorList>
    </citation>
    <scope>IDENTIFICATION</scope>
</reference>
<gene>
    <name evidence="2" type="primary">20205725</name>
    <name evidence="1" type="ORF">HELRODRAFT_176149</name>
</gene>
<proteinExistence type="predicted"/>
<dbReference type="EMBL" id="KB096983">
    <property type="protein sequence ID" value="ESO00284.1"/>
    <property type="molecule type" value="Genomic_DNA"/>
</dbReference>
<dbReference type="InParanoid" id="T1FA76"/>
<dbReference type="CTD" id="20205725"/>
<dbReference type="OrthoDB" id="6626714at2759"/>
<organism evidence="2 3">
    <name type="scientific">Helobdella robusta</name>
    <name type="common">Californian leech</name>
    <dbReference type="NCBI Taxonomy" id="6412"/>
    <lineage>
        <taxon>Eukaryota</taxon>
        <taxon>Metazoa</taxon>
        <taxon>Spiralia</taxon>
        <taxon>Lophotrochozoa</taxon>
        <taxon>Annelida</taxon>
        <taxon>Clitellata</taxon>
        <taxon>Hirudinea</taxon>
        <taxon>Rhynchobdellida</taxon>
        <taxon>Glossiphoniidae</taxon>
        <taxon>Helobdella</taxon>
    </lineage>
</organism>
<dbReference type="Proteomes" id="UP000015101">
    <property type="component" value="Unassembled WGS sequence"/>
</dbReference>
<dbReference type="AlphaFoldDB" id="T1FA76"/>
<evidence type="ECO:0000313" key="2">
    <source>
        <dbReference type="EnsemblMetazoa" id="HelroP176149"/>
    </source>
</evidence>
<reference evidence="3" key="1">
    <citation type="submission" date="2012-12" db="EMBL/GenBank/DDBJ databases">
        <authorList>
            <person name="Hellsten U."/>
            <person name="Grimwood J."/>
            <person name="Chapman J.A."/>
            <person name="Shapiro H."/>
            <person name="Aerts A."/>
            <person name="Otillar R.P."/>
            <person name="Terry A.Y."/>
            <person name="Boore J.L."/>
            <person name="Simakov O."/>
            <person name="Marletaz F."/>
            <person name="Cho S.-J."/>
            <person name="Edsinger-Gonzales E."/>
            <person name="Havlak P."/>
            <person name="Kuo D.-H."/>
            <person name="Larsson T."/>
            <person name="Lv J."/>
            <person name="Arendt D."/>
            <person name="Savage R."/>
            <person name="Osoegawa K."/>
            <person name="de Jong P."/>
            <person name="Lindberg D.R."/>
            <person name="Seaver E.C."/>
            <person name="Weisblat D.A."/>
            <person name="Putnam N.H."/>
            <person name="Grigoriev I.V."/>
            <person name="Rokhsar D.S."/>
        </authorList>
    </citation>
    <scope>NUCLEOTIDE SEQUENCE</scope>
</reference>
<dbReference type="eggNOG" id="ENOG502RZ3S">
    <property type="taxonomic scope" value="Eukaryota"/>
</dbReference>
<dbReference type="HOGENOM" id="CLU_912995_0_0_1"/>
<keyword evidence="3" id="KW-1185">Reference proteome</keyword>
<dbReference type="KEGG" id="hro:HELRODRAFT_176149"/>
<dbReference type="RefSeq" id="XP_009021718.1">
    <property type="nucleotide sequence ID" value="XM_009023470.1"/>
</dbReference>
<evidence type="ECO:0000313" key="3">
    <source>
        <dbReference type="Proteomes" id="UP000015101"/>
    </source>
</evidence>
<accession>T1FA76</accession>
<name>T1FA76_HELRO</name>
<reference evidence="1 3" key="2">
    <citation type="journal article" date="2013" name="Nature">
        <title>Insights into bilaterian evolution from three spiralian genomes.</title>
        <authorList>
            <person name="Simakov O."/>
            <person name="Marletaz F."/>
            <person name="Cho S.J."/>
            <person name="Edsinger-Gonzales E."/>
            <person name="Havlak P."/>
            <person name="Hellsten U."/>
            <person name="Kuo D.H."/>
            <person name="Larsson T."/>
            <person name="Lv J."/>
            <person name="Arendt D."/>
            <person name="Savage R."/>
            <person name="Osoegawa K."/>
            <person name="de Jong P."/>
            <person name="Grimwood J."/>
            <person name="Chapman J.A."/>
            <person name="Shapiro H."/>
            <person name="Aerts A."/>
            <person name="Otillar R.P."/>
            <person name="Terry A.Y."/>
            <person name="Boore J.L."/>
            <person name="Grigoriev I.V."/>
            <person name="Lindberg D.R."/>
            <person name="Seaver E.C."/>
            <person name="Weisblat D.A."/>
            <person name="Putnam N.H."/>
            <person name="Rokhsar D.S."/>
        </authorList>
    </citation>
    <scope>NUCLEOTIDE SEQUENCE</scope>
</reference>